<dbReference type="EMBL" id="JBEDUW010000005">
    <property type="protein sequence ID" value="KAK9927029.1"/>
    <property type="molecule type" value="Genomic_DNA"/>
</dbReference>
<proteinExistence type="predicted"/>
<dbReference type="PANTHER" id="PTHR34380:SF6">
    <property type="entry name" value="TERNARY COMPLEX FACTOR MIP1 LEUCINE-ZIPPER DOMAIN-CONTAINING PROTEIN"/>
    <property type="match status" value="1"/>
</dbReference>
<feature type="region of interest" description="Disordered" evidence="2">
    <location>
        <begin position="261"/>
        <end position="289"/>
    </location>
</feature>
<feature type="compositionally biased region" description="Basic and acidic residues" evidence="2">
    <location>
        <begin position="266"/>
        <end position="281"/>
    </location>
</feature>
<dbReference type="PANTHER" id="PTHR34380">
    <property type="entry name" value="BNAA03G12380D PROTEIN"/>
    <property type="match status" value="1"/>
</dbReference>
<protein>
    <submittedName>
        <fullName evidence="3">Uncharacterized protein</fullName>
    </submittedName>
</protein>
<reference evidence="3 4" key="1">
    <citation type="journal article" date="2023" name="G3 (Bethesda)">
        <title>A chromosome-length genome assembly and annotation of blackberry (Rubus argutus, cv. 'Hillquist').</title>
        <authorList>
            <person name="Bruna T."/>
            <person name="Aryal R."/>
            <person name="Dudchenko O."/>
            <person name="Sargent D.J."/>
            <person name="Mead D."/>
            <person name="Buti M."/>
            <person name="Cavallini A."/>
            <person name="Hytonen T."/>
            <person name="Andres J."/>
            <person name="Pham M."/>
            <person name="Weisz D."/>
            <person name="Mascagni F."/>
            <person name="Usai G."/>
            <person name="Natali L."/>
            <person name="Bassil N."/>
            <person name="Fernandez G.E."/>
            <person name="Lomsadze A."/>
            <person name="Armour M."/>
            <person name="Olukolu B."/>
            <person name="Poorten T."/>
            <person name="Britton C."/>
            <person name="Davik J."/>
            <person name="Ashrafi H."/>
            <person name="Aiden E.L."/>
            <person name="Borodovsky M."/>
            <person name="Worthington M."/>
        </authorList>
    </citation>
    <scope>NUCLEOTIDE SEQUENCE [LARGE SCALE GENOMIC DNA]</scope>
    <source>
        <strain evidence="3">PI 553951</strain>
    </source>
</reference>
<evidence type="ECO:0000256" key="2">
    <source>
        <dbReference type="SAM" id="MobiDB-lite"/>
    </source>
</evidence>
<name>A0AAW1WTM3_RUBAR</name>
<evidence type="ECO:0000313" key="4">
    <source>
        <dbReference type="Proteomes" id="UP001457282"/>
    </source>
</evidence>
<feature type="coiled-coil region" evidence="1">
    <location>
        <begin position="51"/>
        <end position="92"/>
    </location>
</feature>
<accession>A0AAW1WTM3</accession>
<feature type="region of interest" description="Disordered" evidence="2">
    <location>
        <begin position="349"/>
        <end position="368"/>
    </location>
</feature>
<comment type="caution">
    <text evidence="3">The sequence shown here is derived from an EMBL/GenBank/DDBJ whole genome shotgun (WGS) entry which is preliminary data.</text>
</comment>
<feature type="coiled-coil region" evidence="1">
    <location>
        <begin position="152"/>
        <end position="200"/>
    </location>
</feature>
<evidence type="ECO:0000313" key="3">
    <source>
        <dbReference type="EMBL" id="KAK9927029.1"/>
    </source>
</evidence>
<organism evidence="3 4">
    <name type="scientific">Rubus argutus</name>
    <name type="common">Southern blackberry</name>
    <dbReference type="NCBI Taxonomy" id="59490"/>
    <lineage>
        <taxon>Eukaryota</taxon>
        <taxon>Viridiplantae</taxon>
        <taxon>Streptophyta</taxon>
        <taxon>Embryophyta</taxon>
        <taxon>Tracheophyta</taxon>
        <taxon>Spermatophyta</taxon>
        <taxon>Magnoliopsida</taxon>
        <taxon>eudicotyledons</taxon>
        <taxon>Gunneridae</taxon>
        <taxon>Pentapetalae</taxon>
        <taxon>rosids</taxon>
        <taxon>fabids</taxon>
        <taxon>Rosales</taxon>
        <taxon>Rosaceae</taxon>
        <taxon>Rosoideae</taxon>
        <taxon>Rosoideae incertae sedis</taxon>
        <taxon>Rubus</taxon>
    </lineage>
</organism>
<feature type="compositionally biased region" description="Low complexity" evidence="2">
    <location>
        <begin position="439"/>
        <end position="452"/>
    </location>
</feature>
<feature type="compositionally biased region" description="Basic and acidic residues" evidence="2">
    <location>
        <begin position="419"/>
        <end position="429"/>
    </location>
</feature>
<sequence length="474" mass="52694">MASVRRPASDFISEDAIEDENPSISQLLSPLRDSFQEAEFDRITKAIVAIVAKLKHRNKVQKIDIEKLKIEKSKLELEYDALLSRILQLEDDTKKLVSKIVMGDSITIQGRSESCGVRESDRNDRSVINLGIVLDSLIGPHANGNLQTSVSEAKLKLEIENQRIEYAALEKKLIFELQEKLQVEDELKECKAELQGLKEKPNVANENCEKLLEEVNEGRKDEGEEFVFDSPRKNNELESNSTYAELDSKIERLNKLINSKRVGSRNMEERNKHSGMADDGRKKKSSVSSDHVINVEDLCDSVPTSASSRGSGFHGSGTPKFSPGNAIFISDSDDDCAPGEKKLTVLKRKRASSFTSDNDDGGDNLERDIIPTAEMKQRRKLSRCGSLVNHFSEKVGSFAVSDYGKQINSSSTDQVILRPSEEKIGEKHKSSIKSPAKVSNESGDSSTSISSSDDSEDEDEYRSLFMDVVKNAKA</sequence>
<gene>
    <name evidence="3" type="ORF">M0R45_024234</name>
</gene>
<keyword evidence="4" id="KW-1185">Reference proteome</keyword>
<dbReference type="Proteomes" id="UP001457282">
    <property type="component" value="Unassembled WGS sequence"/>
</dbReference>
<feature type="region of interest" description="Disordered" evidence="2">
    <location>
        <begin position="409"/>
        <end position="462"/>
    </location>
</feature>
<keyword evidence="1" id="KW-0175">Coiled coil</keyword>
<evidence type="ECO:0000256" key="1">
    <source>
        <dbReference type="SAM" id="Coils"/>
    </source>
</evidence>
<dbReference type="AlphaFoldDB" id="A0AAW1WTM3"/>